<dbReference type="InterPro" id="IPR011579">
    <property type="entry name" value="ATPase_dom"/>
</dbReference>
<dbReference type="AlphaFoldDB" id="A0A7J2U2Z6"/>
<evidence type="ECO:0000313" key="2">
    <source>
        <dbReference type="EMBL" id="HEM66623.1"/>
    </source>
</evidence>
<protein>
    <recommendedName>
        <fullName evidence="1">ATPase domain-containing protein</fullName>
    </recommendedName>
</protein>
<comment type="caution">
    <text evidence="2">The sequence shown here is derived from an EMBL/GenBank/DDBJ whole genome shotgun (WGS) entry which is preliminary data.</text>
</comment>
<proteinExistence type="predicted"/>
<feature type="domain" description="ATPase" evidence="1">
    <location>
        <begin position="17"/>
        <end position="50"/>
    </location>
</feature>
<dbReference type="GO" id="GO:0005524">
    <property type="term" value="F:ATP binding"/>
    <property type="evidence" value="ECO:0007669"/>
    <property type="project" value="InterPro"/>
</dbReference>
<reference evidence="2" key="1">
    <citation type="journal article" date="2020" name="mSystems">
        <title>Genome- and Community-Level Interaction Insights into Carbon Utilization and Element Cycling Functions of Hydrothermarchaeota in Hydrothermal Sediment.</title>
        <authorList>
            <person name="Zhou Z."/>
            <person name="Liu Y."/>
            <person name="Xu W."/>
            <person name="Pan J."/>
            <person name="Luo Z.H."/>
            <person name="Li M."/>
        </authorList>
    </citation>
    <scope>NUCLEOTIDE SEQUENCE [LARGE SCALE GENOMIC DNA]</scope>
    <source>
        <strain evidence="2">SpSt-125</strain>
    </source>
</reference>
<name>A0A7J2U2Z6_9CREN</name>
<evidence type="ECO:0000259" key="1">
    <source>
        <dbReference type="Pfam" id="PF01637"/>
    </source>
</evidence>
<sequence length="59" mass="6777">MTKRVKLRFAPNLEIEFTNREKAVRQIHELAEKGTGIPRVVYGPEGCGKQHCYSNSLKF</sequence>
<gene>
    <name evidence="2" type="ORF">ENO26_03490</name>
</gene>
<organism evidence="2">
    <name type="scientific">Ignisphaera aggregans</name>
    <dbReference type="NCBI Taxonomy" id="334771"/>
    <lineage>
        <taxon>Archaea</taxon>
        <taxon>Thermoproteota</taxon>
        <taxon>Thermoprotei</taxon>
        <taxon>Desulfurococcales</taxon>
        <taxon>Desulfurococcaceae</taxon>
        <taxon>Ignisphaera</taxon>
    </lineage>
</organism>
<accession>A0A7J2U2Z6</accession>
<dbReference type="Pfam" id="PF01637">
    <property type="entry name" value="ATPase_2"/>
    <property type="match status" value="1"/>
</dbReference>
<dbReference type="EMBL" id="DSEU01000023">
    <property type="protein sequence ID" value="HEM66623.1"/>
    <property type="molecule type" value="Genomic_DNA"/>
</dbReference>